<organism evidence="2">
    <name type="scientific">bioreactor metagenome</name>
    <dbReference type="NCBI Taxonomy" id="1076179"/>
    <lineage>
        <taxon>unclassified sequences</taxon>
        <taxon>metagenomes</taxon>
        <taxon>ecological metagenomes</taxon>
    </lineage>
</organism>
<protein>
    <submittedName>
        <fullName evidence="2">Uncharacterized protein</fullName>
    </submittedName>
</protein>
<keyword evidence="1" id="KW-0472">Membrane</keyword>
<dbReference type="EMBL" id="VSSQ01000626">
    <property type="protein sequence ID" value="MPL98737.1"/>
    <property type="molecule type" value="Genomic_DNA"/>
</dbReference>
<keyword evidence="1" id="KW-1133">Transmembrane helix</keyword>
<comment type="caution">
    <text evidence="2">The sequence shown here is derived from an EMBL/GenBank/DDBJ whole genome shotgun (WGS) entry which is preliminary data.</text>
</comment>
<proteinExistence type="predicted"/>
<dbReference type="AlphaFoldDB" id="A0A644W594"/>
<evidence type="ECO:0000313" key="2">
    <source>
        <dbReference type="EMBL" id="MPL98737.1"/>
    </source>
</evidence>
<sequence>MNLSPIVLALIMCSLIVPFSIFSNRTGFSKKVADSDRKKYLFLFLFVSVLLVLFVFLTFLALEIAVQDQVLRLSLKYALYRTIRYSIPVYIVIALTIYQYWKKNKK</sequence>
<reference evidence="2" key="1">
    <citation type="submission" date="2019-08" db="EMBL/GenBank/DDBJ databases">
        <authorList>
            <person name="Kucharzyk K."/>
            <person name="Murdoch R.W."/>
            <person name="Higgins S."/>
            <person name="Loffler F."/>
        </authorList>
    </citation>
    <scope>NUCLEOTIDE SEQUENCE</scope>
</reference>
<feature type="transmembrane region" description="Helical" evidence="1">
    <location>
        <begin position="6"/>
        <end position="28"/>
    </location>
</feature>
<name>A0A644W594_9ZZZZ</name>
<accession>A0A644W594</accession>
<evidence type="ECO:0000256" key="1">
    <source>
        <dbReference type="SAM" id="Phobius"/>
    </source>
</evidence>
<feature type="transmembrane region" description="Helical" evidence="1">
    <location>
        <begin position="40"/>
        <end position="62"/>
    </location>
</feature>
<gene>
    <name evidence="2" type="ORF">SDC9_44944</name>
</gene>
<feature type="transmembrane region" description="Helical" evidence="1">
    <location>
        <begin position="82"/>
        <end position="101"/>
    </location>
</feature>
<keyword evidence="1" id="KW-0812">Transmembrane</keyword>